<reference evidence="13" key="1">
    <citation type="submission" date="2017-02" db="EMBL/GenBank/DDBJ databases">
        <title>Comparative genomics and description of representatives of a novel lineage of planctomycetes thriving in anoxic sediments.</title>
        <authorList>
            <person name="Spring S."/>
            <person name="Bunk B."/>
            <person name="Sproer C."/>
        </authorList>
    </citation>
    <scope>NUCLEOTIDE SEQUENCE [LARGE SCALE GENOMIC DNA]</scope>
    <source>
        <strain evidence="13">ST-NAGAB-D1</strain>
    </source>
</reference>
<dbReference type="InterPro" id="IPR036439">
    <property type="entry name" value="Dockerin_dom_sf"/>
</dbReference>
<keyword evidence="8" id="KW-0998">Cell outer membrane</keyword>
<feature type="chain" id="PRO_5012640375" description="Probable pectate lyase C" evidence="9">
    <location>
        <begin position="20"/>
        <end position="936"/>
    </location>
</feature>
<dbReference type="PANTHER" id="PTHR11319:SF35">
    <property type="entry name" value="OUTER MEMBRANE PROTEIN PMPC-RELATED"/>
    <property type="match status" value="1"/>
</dbReference>
<dbReference type="Proteomes" id="UP000189674">
    <property type="component" value="Chromosome"/>
</dbReference>
<dbReference type="InterPro" id="IPR006626">
    <property type="entry name" value="PbH1"/>
</dbReference>
<dbReference type="NCBIfam" id="TIGR01376">
    <property type="entry name" value="POMP_repeat"/>
    <property type="match status" value="3"/>
</dbReference>
<feature type="domain" description="Bacterial repeat" evidence="11">
    <location>
        <begin position="407"/>
        <end position="474"/>
    </location>
</feature>
<dbReference type="InterPro" id="IPR018247">
    <property type="entry name" value="EF_Hand_1_Ca_BS"/>
</dbReference>
<evidence type="ECO:0000256" key="6">
    <source>
        <dbReference type="ARBA" id="ARBA00022729"/>
    </source>
</evidence>
<feature type="domain" description="Right handed beta helix" evidence="10">
    <location>
        <begin position="546"/>
        <end position="686"/>
    </location>
</feature>
<dbReference type="GO" id="GO:0005576">
    <property type="term" value="C:extracellular region"/>
    <property type="evidence" value="ECO:0007669"/>
    <property type="project" value="UniProtKB-SubCell"/>
</dbReference>
<accession>A0A1U9NJC5</accession>
<keyword evidence="7" id="KW-0472">Membrane</keyword>
<name>A0A1U9NJC5_9BACT</name>
<evidence type="ECO:0000256" key="3">
    <source>
        <dbReference type="ARBA" id="ARBA00004613"/>
    </source>
</evidence>
<dbReference type="InterPro" id="IPR003368">
    <property type="entry name" value="POMP_repeat"/>
</dbReference>
<dbReference type="SUPFAM" id="SSF51126">
    <property type="entry name" value="Pectin lyase-like"/>
    <property type="match status" value="2"/>
</dbReference>
<keyword evidence="5" id="KW-0964">Secreted</keyword>
<dbReference type="Pfam" id="PF13229">
    <property type="entry name" value="Beta_helix"/>
    <property type="match status" value="2"/>
</dbReference>
<sequence length="936" mass="97921" precursor="true">MKKSILLLALFVCLPSAHAANLTVGTGQTYPDIKSAVTAASPGDTITVTDGTYTGTNNTMLDFQGKDLILQSANGPAACTIDCQSAANSSAFVFFMTGESSAAAVDGFTIINATNNAIQINGGWDGSTSPTIKNCVFKNNSAYLGAAISCIDTASLITDCTFTNNSAALGAAISVGGFVNPTIENCVITDNTASESGGAIYCDPHLSPTINNCLLANNSAAQKGGAIFCDYGANAIITNCTIAHNSAGFNGGGGIYCYSTYSAATTPTVTNCTIAYNTNYGIYEDGQNADPTVTFCHFYSNTVADFRDYDTWQFSTAAEINMNISNASDNIDGDPLFVTGPLSDYYLSQTASGQPSQSPCVDAGSDLAYNLSLDALTTRTDGVHDTATVDIGYHHPEAPASLYSLTASVTGSNGSISPESGSYAPGTTVDLTASPAPGYRVSQWSGTDDDTLKTNTNQVTMDADRSVTVEFEAVPTTLYVDDDGPGQPSEDGTQTYPFDTIQEALDLIPTDGTVIVMDGTYTGTGNNLINFNGKALTLKSLNGPANCTIDCQSGALAFRFENNETNTSLIDGFTITRGYAFEGAAINLSYASPTITNCIITDSHAYGSNTGGGAIRCLASSPVIDNCTFKNNSAYHFGGAIQAALNSSPTITDCAFIANSADNAGGAIYASLSDPQIKNCRFTANDTANVGGAIYASESPFGMTNCTVNYNTTANTVGGIACYDCSPSITNSIFTHNVGTAIYENHSASDPAVTYCLFYDNPDGDYYDNDTSATCTGATDINALPHASNNIDGDPLYASDTGRWILDGDDIYWSDGDYRLQSRNGRYDPTTKSWIKDSVTSPAIDAGDPLADWTLELYPHGQLINLGAYGGTRQASMSDSTSGSAADLQNDGTVDANDLSLLGESWLNNDAALSPADISRNGQIDFSDFASFSRDW</sequence>
<dbReference type="SMART" id="SM00710">
    <property type="entry name" value="PbH1"/>
    <property type="match status" value="10"/>
</dbReference>
<dbReference type="OrthoDB" id="236566at2"/>
<keyword evidence="13" id="KW-1185">Reference proteome</keyword>
<dbReference type="GO" id="GO:0000272">
    <property type="term" value="P:polysaccharide catabolic process"/>
    <property type="evidence" value="ECO:0007669"/>
    <property type="project" value="InterPro"/>
</dbReference>
<evidence type="ECO:0000313" key="12">
    <source>
        <dbReference type="EMBL" id="AQT67834.1"/>
    </source>
</evidence>
<protein>
    <recommendedName>
        <fullName evidence="4">Probable pectate lyase C</fullName>
    </recommendedName>
</protein>
<keyword evidence="6 9" id="KW-0732">Signal</keyword>
<dbReference type="PROSITE" id="PS00018">
    <property type="entry name" value="EF_HAND_1"/>
    <property type="match status" value="1"/>
</dbReference>
<evidence type="ECO:0000313" key="13">
    <source>
        <dbReference type="Proteomes" id="UP000189674"/>
    </source>
</evidence>
<dbReference type="RefSeq" id="WP_146660329.1">
    <property type="nucleotide sequence ID" value="NZ_CP019791.1"/>
</dbReference>
<dbReference type="STRING" id="1936003.STSP2_00985"/>
<dbReference type="AlphaFoldDB" id="A0A1U9NJC5"/>
<comment type="subcellular location">
    <subcellularLocation>
        <location evidence="1">Cell envelope</location>
    </subcellularLocation>
    <subcellularLocation>
        <location evidence="2">Cell outer membrane</location>
    </subcellularLocation>
    <subcellularLocation>
        <location evidence="3">Secreted</location>
    </subcellularLocation>
</comment>
<evidence type="ECO:0000259" key="10">
    <source>
        <dbReference type="Pfam" id="PF13229"/>
    </source>
</evidence>
<evidence type="ECO:0000256" key="8">
    <source>
        <dbReference type="ARBA" id="ARBA00023237"/>
    </source>
</evidence>
<feature type="signal peptide" evidence="9">
    <location>
        <begin position="1"/>
        <end position="19"/>
    </location>
</feature>
<dbReference type="InterPro" id="IPR044060">
    <property type="entry name" value="Bacterial_rp_domain"/>
</dbReference>
<dbReference type="InterPro" id="IPR011050">
    <property type="entry name" value="Pectin_lyase_fold/virulence"/>
</dbReference>
<dbReference type="Gene3D" id="2.160.20.10">
    <property type="entry name" value="Single-stranded right-handed beta-helix, Pectin lyase-like"/>
    <property type="match status" value="2"/>
</dbReference>
<dbReference type="PANTHER" id="PTHR11319">
    <property type="entry name" value="G PROTEIN-COUPLED RECEPTOR-RELATED"/>
    <property type="match status" value="1"/>
</dbReference>
<feature type="domain" description="Right handed beta helix" evidence="10">
    <location>
        <begin position="170"/>
        <end position="302"/>
    </location>
</feature>
<dbReference type="KEGG" id="alus:STSP2_00985"/>
<proteinExistence type="predicted"/>
<evidence type="ECO:0000256" key="1">
    <source>
        <dbReference type="ARBA" id="ARBA00004196"/>
    </source>
</evidence>
<dbReference type="Pfam" id="PF18998">
    <property type="entry name" value="Flg_new_2"/>
    <property type="match status" value="1"/>
</dbReference>
<dbReference type="Gene3D" id="1.10.1330.10">
    <property type="entry name" value="Dockerin domain"/>
    <property type="match status" value="1"/>
</dbReference>
<dbReference type="InterPro" id="IPR039448">
    <property type="entry name" value="Beta_helix"/>
</dbReference>
<dbReference type="EMBL" id="CP019791">
    <property type="protein sequence ID" value="AQT67834.1"/>
    <property type="molecule type" value="Genomic_DNA"/>
</dbReference>
<evidence type="ECO:0000259" key="11">
    <source>
        <dbReference type="Pfam" id="PF18998"/>
    </source>
</evidence>
<evidence type="ECO:0000256" key="4">
    <source>
        <dbReference type="ARBA" id="ARBA00016512"/>
    </source>
</evidence>
<gene>
    <name evidence="12" type="ORF">STSP2_00985</name>
</gene>
<dbReference type="InterPro" id="IPR012334">
    <property type="entry name" value="Pectin_lyas_fold"/>
</dbReference>
<evidence type="ECO:0000256" key="5">
    <source>
        <dbReference type="ARBA" id="ARBA00022525"/>
    </source>
</evidence>
<evidence type="ECO:0000256" key="2">
    <source>
        <dbReference type="ARBA" id="ARBA00004442"/>
    </source>
</evidence>
<evidence type="ECO:0000256" key="9">
    <source>
        <dbReference type="SAM" id="SignalP"/>
    </source>
</evidence>
<dbReference type="GO" id="GO:0009279">
    <property type="term" value="C:cell outer membrane"/>
    <property type="evidence" value="ECO:0007669"/>
    <property type="project" value="UniProtKB-SubCell"/>
</dbReference>
<evidence type="ECO:0000256" key="7">
    <source>
        <dbReference type="ARBA" id="ARBA00023136"/>
    </source>
</evidence>
<organism evidence="12 13">
    <name type="scientific">Anaerohalosphaera lusitana</name>
    <dbReference type="NCBI Taxonomy" id="1936003"/>
    <lineage>
        <taxon>Bacteria</taxon>
        <taxon>Pseudomonadati</taxon>
        <taxon>Planctomycetota</taxon>
        <taxon>Phycisphaerae</taxon>
        <taxon>Sedimentisphaerales</taxon>
        <taxon>Anaerohalosphaeraceae</taxon>
        <taxon>Anaerohalosphaera</taxon>
    </lineage>
</organism>